<feature type="domain" description="Carrier" evidence="11">
    <location>
        <begin position="1677"/>
        <end position="1752"/>
    </location>
</feature>
<proteinExistence type="predicted"/>
<dbReference type="PANTHER" id="PTHR43775">
    <property type="entry name" value="FATTY ACID SYNTHASE"/>
    <property type="match status" value="1"/>
</dbReference>
<dbReference type="InterPro" id="IPR018201">
    <property type="entry name" value="Ketoacyl_synth_AS"/>
</dbReference>
<dbReference type="InterPro" id="IPR050091">
    <property type="entry name" value="PKS_NRPS_Biosynth_Enz"/>
</dbReference>
<reference evidence="14" key="1">
    <citation type="journal article" date="2020" name="Microorganisms">
        <title>Isolation, Genomic and Metabolomic Characterization of Streptomyces tendae VITAKN with Quorum Sensing Inhibitory Activity from Southern India.</title>
        <authorList>
            <person name="Ishaque N.M."/>
            <person name="Burgsdorf I."/>
            <person name="Limlingan Malit J.J."/>
            <person name="Saha S."/>
            <person name="Teta R."/>
            <person name="Ewe D."/>
            <person name="Kannabiran K."/>
            <person name="Hrouzek P."/>
            <person name="Steindler L."/>
            <person name="Costantino V."/>
            <person name="Saurav K."/>
        </authorList>
    </citation>
    <scope>NUCLEOTIDE SEQUENCE</scope>
    <source>
        <strain evidence="14">VITAKN</strain>
    </source>
</reference>
<dbReference type="Pfam" id="PF14765">
    <property type="entry name" value="PS-DH"/>
    <property type="match status" value="1"/>
</dbReference>
<dbReference type="PANTHER" id="PTHR43775:SF51">
    <property type="entry name" value="INACTIVE PHENOLPHTHIOCEROL SYNTHESIS POLYKETIDE SYNTHASE TYPE I PKS1-RELATED"/>
    <property type="match status" value="1"/>
</dbReference>
<dbReference type="PROSITE" id="PS00606">
    <property type="entry name" value="KS3_1"/>
    <property type="match status" value="1"/>
</dbReference>
<feature type="domain" description="Ketosynthase family 3 (KS3)" evidence="12">
    <location>
        <begin position="34"/>
        <end position="446"/>
    </location>
</feature>
<dbReference type="Pfam" id="PF02801">
    <property type="entry name" value="Ketoacyl-synt_C"/>
    <property type="match status" value="1"/>
</dbReference>
<dbReference type="InterPro" id="IPR036736">
    <property type="entry name" value="ACP-like_sf"/>
</dbReference>
<dbReference type="InterPro" id="IPR014043">
    <property type="entry name" value="Acyl_transferase_dom"/>
</dbReference>
<evidence type="ECO:0000256" key="9">
    <source>
        <dbReference type="PROSITE-ProRule" id="PRU01363"/>
    </source>
</evidence>
<dbReference type="FunFam" id="3.40.366.10:FF:000002">
    <property type="entry name" value="Probable polyketide synthase 2"/>
    <property type="match status" value="1"/>
</dbReference>
<evidence type="ECO:0000256" key="8">
    <source>
        <dbReference type="ARBA" id="ARBA00023315"/>
    </source>
</evidence>
<dbReference type="InterPro" id="IPR042104">
    <property type="entry name" value="PKS_dehydratase_sf"/>
</dbReference>
<dbReference type="GO" id="GO:0006633">
    <property type="term" value="P:fatty acid biosynthetic process"/>
    <property type="evidence" value="ECO:0007669"/>
    <property type="project" value="InterPro"/>
</dbReference>
<dbReference type="PROSITE" id="PS52004">
    <property type="entry name" value="KS3_2"/>
    <property type="match status" value="1"/>
</dbReference>
<keyword evidence="6" id="KW-0045">Antibiotic biosynthesis</keyword>
<dbReference type="Gene3D" id="3.40.50.720">
    <property type="entry name" value="NAD(P)-binding Rossmann-like Domain"/>
    <property type="match status" value="1"/>
</dbReference>
<evidence type="ECO:0000259" key="12">
    <source>
        <dbReference type="PROSITE" id="PS52004"/>
    </source>
</evidence>
<dbReference type="CDD" id="cd08956">
    <property type="entry name" value="KR_3_FAS_SDR_x"/>
    <property type="match status" value="1"/>
</dbReference>
<evidence type="ECO:0000256" key="4">
    <source>
        <dbReference type="ARBA" id="ARBA00022553"/>
    </source>
</evidence>
<organism evidence="14">
    <name type="scientific">Streptomyces tendae</name>
    <dbReference type="NCBI Taxonomy" id="1932"/>
    <lineage>
        <taxon>Bacteria</taxon>
        <taxon>Bacillati</taxon>
        <taxon>Actinomycetota</taxon>
        <taxon>Actinomycetes</taxon>
        <taxon>Kitasatosporales</taxon>
        <taxon>Streptomycetaceae</taxon>
        <taxon>Streptomyces</taxon>
    </lineage>
</organism>
<dbReference type="InterPro" id="IPR015083">
    <property type="entry name" value="NorB/c/GfsB-D-like_docking"/>
</dbReference>
<comment type="cofactor">
    <cofactor evidence="1">
        <name>pantetheine 4'-phosphate</name>
        <dbReference type="ChEBI" id="CHEBI:47942"/>
    </cofactor>
</comment>
<dbReference type="InterPro" id="IPR049552">
    <property type="entry name" value="PKS_DH_N"/>
</dbReference>
<dbReference type="Pfam" id="PF08659">
    <property type="entry name" value="KR"/>
    <property type="match status" value="1"/>
</dbReference>
<dbReference type="InterPro" id="IPR036291">
    <property type="entry name" value="NAD(P)-bd_dom_sf"/>
</dbReference>
<dbReference type="InterPro" id="IPR049551">
    <property type="entry name" value="PKS_DH_C"/>
</dbReference>
<dbReference type="PROSITE" id="PS00012">
    <property type="entry name" value="PHOSPHOPANTETHEINE"/>
    <property type="match status" value="1"/>
</dbReference>
<dbReference type="InterPro" id="IPR020802">
    <property type="entry name" value="TesA-like"/>
</dbReference>
<dbReference type="Gene3D" id="3.30.70.3290">
    <property type="match status" value="1"/>
</dbReference>
<dbReference type="InterPro" id="IPR020807">
    <property type="entry name" value="PKS_DH"/>
</dbReference>
<dbReference type="SMART" id="SM00823">
    <property type="entry name" value="PKS_PP"/>
    <property type="match status" value="1"/>
</dbReference>
<dbReference type="GO" id="GO:0004315">
    <property type="term" value="F:3-oxoacyl-[acyl-carrier-protein] synthase activity"/>
    <property type="evidence" value="ECO:0007669"/>
    <property type="project" value="InterPro"/>
</dbReference>
<evidence type="ECO:0000259" key="13">
    <source>
        <dbReference type="PROSITE" id="PS52019"/>
    </source>
</evidence>
<dbReference type="InterPro" id="IPR020806">
    <property type="entry name" value="PKS_PP-bd"/>
</dbReference>
<dbReference type="SMART" id="SM01294">
    <property type="entry name" value="PKS_PP_betabranch"/>
    <property type="match status" value="1"/>
</dbReference>
<dbReference type="Pfam" id="PF00550">
    <property type="entry name" value="PP-binding"/>
    <property type="match status" value="1"/>
</dbReference>
<dbReference type="InterPro" id="IPR006162">
    <property type="entry name" value="Ppantetheine_attach_site"/>
</dbReference>
<feature type="region of interest" description="N-terminal hotdog fold" evidence="9">
    <location>
        <begin position="908"/>
        <end position="1031"/>
    </location>
</feature>
<feature type="active site" description="Proton acceptor; for dehydratase activity" evidence="9">
    <location>
        <position position="939"/>
    </location>
</feature>
<dbReference type="Gene3D" id="3.10.129.110">
    <property type="entry name" value="Polyketide synthase dehydratase"/>
    <property type="match status" value="1"/>
</dbReference>
<dbReference type="SMART" id="SM00822">
    <property type="entry name" value="PKS_KR"/>
    <property type="match status" value="1"/>
</dbReference>
<dbReference type="SUPFAM" id="SSF47336">
    <property type="entry name" value="ACP-like"/>
    <property type="match status" value="1"/>
</dbReference>
<evidence type="ECO:0000256" key="6">
    <source>
        <dbReference type="ARBA" id="ARBA00023194"/>
    </source>
</evidence>
<dbReference type="EMBL" id="JAAIFS010000013">
    <property type="protein sequence ID" value="NEV92221.1"/>
    <property type="molecule type" value="Genomic_DNA"/>
</dbReference>
<dbReference type="Gene3D" id="1.10.1200.10">
    <property type="entry name" value="ACP-like"/>
    <property type="match status" value="1"/>
</dbReference>
<dbReference type="GO" id="GO:0033068">
    <property type="term" value="P:macrolide biosynthetic process"/>
    <property type="evidence" value="ECO:0007669"/>
    <property type="project" value="UniProtKB-ARBA"/>
</dbReference>
<evidence type="ECO:0000259" key="11">
    <source>
        <dbReference type="PROSITE" id="PS50075"/>
    </source>
</evidence>
<dbReference type="Gene3D" id="3.40.366.10">
    <property type="entry name" value="Malonyl-Coenzyme A Acyl Carrier Protein, domain 2"/>
    <property type="match status" value="1"/>
</dbReference>
<dbReference type="Pfam" id="PF00109">
    <property type="entry name" value="ketoacyl-synt"/>
    <property type="match status" value="1"/>
</dbReference>
<dbReference type="InterPro" id="IPR016035">
    <property type="entry name" value="Acyl_Trfase/lysoPLipase"/>
</dbReference>
<dbReference type="SUPFAM" id="SSF51735">
    <property type="entry name" value="NAD(P)-binding Rossmann-fold domains"/>
    <property type="match status" value="2"/>
</dbReference>
<dbReference type="CDD" id="cd00833">
    <property type="entry name" value="PKS"/>
    <property type="match status" value="1"/>
</dbReference>
<dbReference type="SMART" id="SM00826">
    <property type="entry name" value="PKS_DH"/>
    <property type="match status" value="1"/>
</dbReference>
<dbReference type="Pfam" id="PF21089">
    <property type="entry name" value="PKS_DH_N"/>
    <property type="match status" value="1"/>
</dbReference>
<dbReference type="GO" id="GO:0004312">
    <property type="term" value="F:fatty acid synthase activity"/>
    <property type="evidence" value="ECO:0007669"/>
    <property type="project" value="TreeGrafter"/>
</dbReference>
<dbReference type="InterPro" id="IPR001031">
    <property type="entry name" value="Thioesterase"/>
</dbReference>
<dbReference type="FunFam" id="3.40.47.10:FF:000019">
    <property type="entry name" value="Polyketide synthase type I"/>
    <property type="match status" value="1"/>
</dbReference>
<feature type="domain" description="PKS/mFAS DH" evidence="13">
    <location>
        <begin position="908"/>
        <end position="1182"/>
    </location>
</feature>
<dbReference type="SUPFAM" id="SSF52151">
    <property type="entry name" value="FabD/lysophospholipase-like"/>
    <property type="match status" value="1"/>
</dbReference>
<dbReference type="InterPro" id="IPR013968">
    <property type="entry name" value="PKS_KR"/>
</dbReference>
<protein>
    <submittedName>
        <fullName evidence="14">Acyltransferase domain-containing protein</fullName>
    </submittedName>
</protein>
<feature type="region of interest" description="C-terminal hotdog fold" evidence="9">
    <location>
        <begin position="1043"/>
        <end position="1182"/>
    </location>
</feature>
<dbReference type="InterPro" id="IPR020841">
    <property type="entry name" value="PKS_Beta-ketoAc_synthase_dom"/>
</dbReference>
<dbReference type="Pfam" id="PF00698">
    <property type="entry name" value="Acyl_transf_1"/>
    <property type="match status" value="1"/>
</dbReference>
<dbReference type="SUPFAM" id="SSF55048">
    <property type="entry name" value="Probable ACP-binding domain of malonyl-CoA ACP transacylase"/>
    <property type="match status" value="1"/>
</dbReference>
<dbReference type="InterPro" id="IPR057326">
    <property type="entry name" value="KR_dom"/>
</dbReference>
<dbReference type="InterPro" id="IPR055123">
    <property type="entry name" value="SpnB-like_Rossmann"/>
</dbReference>
<evidence type="ECO:0000256" key="1">
    <source>
        <dbReference type="ARBA" id="ARBA00001957"/>
    </source>
</evidence>
<dbReference type="InterPro" id="IPR049900">
    <property type="entry name" value="PKS_mFAS_DH"/>
</dbReference>
<dbReference type="PROSITE" id="PS50075">
    <property type="entry name" value="CARRIER"/>
    <property type="match status" value="1"/>
</dbReference>
<dbReference type="InterPro" id="IPR016039">
    <property type="entry name" value="Thiolase-like"/>
</dbReference>
<dbReference type="InterPro" id="IPR001227">
    <property type="entry name" value="Ac_transferase_dom_sf"/>
</dbReference>
<dbReference type="InterPro" id="IPR009081">
    <property type="entry name" value="PP-bd_ACP"/>
</dbReference>
<accession>A0A6B3R251</accession>
<dbReference type="Gene3D" id="3.40.50.11460">
    <property type="match status" value="1"/>
</dbReference>
<dbReference type="Gene3D" id="3.40.47.10">
    <property type="match status" value="1"/>
</dbReference>
<dbReference type="InterPro" id="IPR016036">
    <property type="entry name" value="Malonyl_transacylase_ACP-bd"/>
</dbReference>
<dbReference type="InterPro" id="IPR029058">
    <property type="entry name" value="AB_hydrolase_fold"/>
</dbReference>
<dbReference type="InterPro" id="IPR014030">
    <property type="entry name" value="Ketoacyl_synth_N"/>
</dbReference>
<name>A0A6B3R251_STRTE</name>
<dbReference type="SUPFAM" id="SSF53474">
    <property type="entry name" value="alpha/beta-Hydrolases"/>
    <property type="match status" value="1"/>
</dbReference>
<sequence length="2074" mass="215461">MTTSDARLVDALRASLKEVDRLRGQNRALSSAMREPIAIVGMACRYPGGVQSSEELWQLAADGRDAVSAFPGDRGWDTDRLYDPEPGAEGKVYTREGGFLHDAAGFDSDFFGIGPNEALIMDPHRRLLLEVSWEALERAGIDPGTLRGSRTGVFAGVMYHDYPYSTAAGSMVSGRVAYTLGLEGPAVSVDTACSSSLVALHSAVQGLRSGDCDLALVGGVTVMATPETFVEFSRQRGLAADGRCKSFAAAADGTGWGEGVGVLLVERLSDARRNGHPVLAVVRGSAINQDGASNGFTAPNGPSQMRVIRQALANAGLTGADVDLVEAHGTGTTLGDPIEAQALLATYGQERPEGRPLWLGSIKSNMGHTQAAAGVAGIIKVVQAMRHGVMPRTLHVDRPSDQVDWSAGAVELLTEARVWPETDRPRRAAVSSFGISGTNAHVIVEQFVEEEGVASEAAIDLPVVPWVLSGKSAEALRGQAARLLAHMRKAPDARPVDVGFSLATSRASFDHRAAVVGGTAKELTEGLRALIDGDGLAVAMGAVRTGITAFLFTGQGAQRVGMGRELYEAFPVFAAAFDAVVAELDVHLSRSLRGVVWGEDAEALERTEFTQPALFAVETALFRLLESWGVRPDFLAGHSVGELTAAHVAGVLSLADAARLVAARARLMQALPAGGAMVAVQATEAEVLPHLTDAVSVAAVNGPEAVVISGTEADVLAISSHFESEGRRTSRLRVSHAFHSPLMEPMLEEFRAVAAGVEFAEPQLPVVSNVTGELASADELRSPEYWVRHVREAVRFGDGVRALSQAGVSVFLEVGPDAVLTAMAQASSPHAEFVSTARRKRGEPEALVTALARLHTLGHGPDWAAFYEPTGARRVDLPTYAFQHQNFWLLPEATDRDPEALGLVAADHPILGAAVTLPDGVMVMTGRLGTHAQPWIADHNVLGSVLLPGTGLVELALRAGEEVGCEVLEELTLHAPLVLSDSRGLQLQVLVGASVEDGSRTVSIHSRPEGDPEAPWTAHAEGVLGATAPAPDFDLATWPPTDAQPIPLEGAYERLAEQGYGYGPVFQGLKAVWQRGDEVFAEVALPEEARADAEAFGLHPALLDACLHPLLIAAGGGSGETVLPFSWSGVGLHVGGGVAEVRVRLVRSGGSDVSLWLADGVGRPLASVGRLASRPVSVGQLAAAGGAFHEGLFRLEWVPASVSVSGGSGVEWVLWEDVAGGAGVVPGLVVLRVGGAGGGPERVRAVVGDVLGVVQSWLDEERFAGSRLVVVTRGAVSVGGGDVTDLAGAAVWGLVRSAQAAAPGRIQLVDLEADADSGSGSGSGVGVDAVLSAVAVGEPQVVVRDGGLCVARLGRVPVGESVRMPVGPVGEPVDGPVDGPVGESVEVPVEGLVGVPGGLGSGRVLVTGASGALGGVVARHLVAVHGVRELVLVSRRGVGAPGARGLAGELEAAGARVWWVACDVSDREGLSKVLAEHAVSAVVHLAGVLDDGVIGGMSPERMAGVLAAKADAAWHLHELTAGADLSAFVLFSSAAGVLGNAGQANYAAANAFLDALAAHRRGRGLPGVSLAWGLWSAVDGMGRELSGADLRRMGQVGIEGLTVERGLELFDTALGLDEPALVPIELNLATLRQNTDHLPEIFRTLVPAARRTSGASKADPAGLRRTLAALDAEGQHRELQELVTGLAAGLLGYRDSGSVDPGRDFLEMGFDSLMAMELRTALGEATGLRLPSMVVFDHKTAAALADHLHAQLAAAVAATDSARSASDTTGTTGHHADATTVTTGTTTPGGGPARVPAAPSDTLSQLFREALLNGPMEKAMTMLNAVADTRPSFTSTADLPELPKPVRLMDGPTERTRLICLSTPMATGGVYQHARIAGHFEGLRGVSGIPLPGFIRGESLPATNEAAVEVLADAALAAADGAPFVLAGYSAGGILAHAAAMDLERRGVRPAGVVLMDSYLPDVSGLLVDGLLRTMLDMEATFDGFDSARLTSMGRYSRMLSTFPLEGLRAPVLFLQCANPFPGADTQEAGDAWRATPWNTTQVVRTVGANHFTMLEEGAADCARAIESWIRGLE</sequence>
<dbReference type="Pfam" id="PF00975">
    <property type="entry name" value="Thioesterase"/>
    <property type="match status" value="1"/>
</dbReference>
<comment type="caution">
    <text evidence="14">The sequence shown here is derived from an EMBL/GenBank/DDBJ whole genome shotgun (WGS) entry which is preliminary data.</text>
</comment>
<dbReference type="Pfam" id="PF22953">
    <property type="entry name" value="SpnB_Rossmann"/>
    <property type="match status" value="1"/>
</dbReference>
<keyword evidence="4" id="KW-0597">Phosphoprotein</keyword>
<dbReference type="Pfam" id="PF08990">
    <property type="entry name" value="Docking"/>
    <property type="match status" value="1"/>
</dbReference>
<dbReference type="SUPFAM" id="SSF53901">
    <property type="entry name" value="Thiolase-like"/>
    <property type="match status" value="1"/>
</dbReference>
<comment type="pathway">
    <text evidence="2">Antibiotic biosynthesis.</text>
</comment>
<dbReference type="InterPro" id="IPR014031">
    <property type="entry name" value="Ketoacyl_synth_C"/>
</dbReference>
<feature type="compositionally biased region" description="Low complexity" evidence="10">
    <location>
        <begin position="1764"/>
        <end position="1786"/>
    </location>
</feature>
<feature type="region of interest" description="Disordered" evidence="10">
    <location>
        <begin position="1764"/>
        <end position="1799"/>
    </location>
</feature>
<evidence type="ECO:0000256" key="2">
    <source>
        <dbReference type="ARBA" id="ARBA00004792"/>
    </source>
</evidence>
<dbReference type="SMART" id="SM00825">
    <property type="entry name" value="PKS_KS"/>
    <property type="match status" value="1"/>
</dbReference>
<dbReference type="InterPro" id="IPR032821">
    <property type="entry name" value="PKS_assoc"/>
</dbReference>
<keyword evidence="3" id="KW-0596">Phosphopantetheine</keyword>
<dbReference type="PROSITE" id="PS52019">
    <property type="entry name" value="PKS_MFAS_DH"/>
    <property type="match status" value="1"/>
</dbReference>
<evidence type="ECO:0000256" key="10">
    <source>
        <dbReference type="SAM" id="MobiDB-lite"/>
    </source>
</evidence>
<feature type="active site" description="Proton donor; for dehydratase activity" evidence="9">
    <location>
        <position position="1104"/>
    </location>
</feature>
<dbReference type="GO" id="GO:0031177">
    <property type="term" value="F:phosphopantetheine binding"/>
    <property type="evidence" value="ECO:0007669"/>
    <property type="project" value="InterPro"/>
</dbReference>
<evidence type="ECO:0000256" key="7">
    <source>
        <dbReference type="ARBA" id="ARBA00023268"/>
    </source>
</evidence>
<gene>
    <name evidence="14" type="ORF">GUR47_36965</name>
</gene>
<dbReference type="Gene3D" id="3.40.50.1820">
    <property type="entry name" value="alpha/beta hydrolase"/>
    <property type="match status" value="1"/>
</dbReference>
<dbReference type="SMART" id="SM00827">
    <property type="entry name" value="PKS_AT"/>
    <property type="match status" value="1"/>
</dbReference>
<keyword evidence="7" id="KW-0511">Multifunctional enzyme</keyword>
<evidence type="ECO:0000313" key="14">
    <source>
        <dbReference type="EMBL" id="NEV92221.1"/>
    </source>
</evidence>
<dbReference type="SMART" id="SM00824">
    <property type="entry name" value="PKS_TE"/>
    <property type="match status" value="1"/>
</dbReference>
<dbReference type="Pfam" id="PF16197">
    <property type="entry name" value="KAsynt_C_assoc"/>
    <property type="match status" value="1"/>
</dbReference>
<evidence type="ECO:0000256" key="3">
    <source>
        <dbReference type="ARBA" id="ARBA00022450"/>
    </source>
</evidence>
<keyword evidence="8 14" id="KW-0012">Acyltransferase</keyword>
<keyword evidence="5 14" id="KW-0808">Transferase</keyword>
<evidence type="ECO:0000256" key="5">
    <source>
        <dbReference type="ARBA" id="ARBA00022679"/>
    </source>
</evidence>